<keyword evidence="1" id="KW-0812">Transmembrane</keyword>
<proteinExistence type="predicted"/>
<gene>
    <name evidence="2" type="ORF">PIB30_004059</name>
</gene>
<accession>A0ABU6Y1Q5</accession>
<protein>
    <submittedName>
        <fullName evidence="2">Uncharacterized protein</fullName>
    </submittedName>
</protein>
<evidence type="ECO:0000313" key="2">
    <source>
        <dbReference type="EMBL" id="MED6203929.1"/>
    </source>
</evidence>
<feature type="transmembrane region" description="Helical" evidence="1">
    <location>
        <begin position="86"/>
        <end position="105"/>
    </location>
</feature>
<reference evidence="2 3" key="1">
    <citation type="journal article" date="2023" name="Plants (Basel)">
        <title>Bridging the Gap: Combining Genomics and Transcriptomics Approaches to Understand Stylosanthes scabra, an Orphan Legume from the Brazilian Caatinga.</title>
        <authorList>
            <person name="Ferreira-Neto J.R.C."/>
            <person name="da Silva M.D."/>
            <person name="Binneck E."/>
            <person name="de Melo N.F."/>
            <person name="da Silva R.H."/>
            <person name="de Melo A.L.T.M."/>
            <person name="Pandolfi V."/>
            <person name="Bustamante F.O."/>
            <person name="Brasileiro-Vidal A.C."/>
            <person name="Benko-Iseppon A.M."/>
        </authorList>
    </citation>
    <scope>NUCLEOTIDE SEQUENCE [LARGE SCALE GENOMIC DNA]</scope>
    <source>
        <tissue evidence="2">Leaves</tissue>
    </source>
</reference>
<organism evidence="2 3">
    <name type="scientific">Stylosanthes scabra</name>
    <dbReference type="NCBI Taxonomy" id="79078"/>
    <lineage>
        <taxon>Eukaryota</taxon>
        <taxon>Viridiplantae</taxon>
        <taxon>Streptophyta</taxon>
        <taxon>Embryophyta</taxon>
        <taxon>Tracheophyta</taxon>
        <taxon>Spermatophyta</taxon>
        <taxon>Magnoliopsida</taxon>
        <taxon>eudicotyledons</taxon>
        <taxon>Gunneridae</taxon>
        <taxon>Pentapetalae</taxon>
        <taxon>rosids</taxon>
        <taxon>fabids</taxon>
        <taxon>Fabales</taxon>
        <taxon>Fabaceae</taxon>
        <taxon>Papilionoideae</taxon>
        <taxon>50 kb inversion clade</taxon>
        <taxon>dalbergioids sensu lato</taxon>
        <taxon>Dalbergieae</taxon>
        <taxon>Pterocarpus clade</taxon>
        <taxon>Stylosanthes</taxon>
    </lineage>
</organism>
<sequence length="136" mass="15462">MEKPTTNAKWRYWYLLKRLNTYWLKVSVVSESVKYGSFVIGGDEDLQVLFYYRKQFPEVMMIELFAKLKDLITSSSGSVLNQALDGLRVGSSLMNLVALVLALPASLTFDVNWTMIMTMMGPILGIINHFKSLQGQ</sequence>
<keyword evidence="1" id="KW-0472">Membrane</keyword>
<dbReference type="EMBL" id="JASCZI010241663">
    <property type="protein sequence ID" value="MED6203929.1"/>
    <property type="molecule type" value="Genomic_DNA"/>
</dbReference>
<comment type="caution">
    <text evidence="2">The sequence shown here is derived from an EMBL/GenBank/DDBJ whole genome shotgun (WGS) entry which is preliminary data.</text>
</comment>
<dbReference type="Proteomes" id="UP001341840">
    <property type="component" value="Unassembled WGS sequence"/>
</dbReference>
<evidence type="ECO:0000313" key="3">
    <source>
        <dbReference type="Proteomes" id="UP001341840"/>
    </source>
</evidence>
<feature type="transmembrane region" description="Helical" evidence="1">
    <location>
        <begin position="111"/>
        <end position="130"/>
    </location>
</feature>
<evidence type="ECO:0000256" key="1">
    <source>
        <dbReference type="SAM" id="Phobius"/>
    </source>
</evidence>
<keyword evidence="3" id="KW-1185">Reference proteome</keyword>
<name>A0ABU6Y1Q5_9FABA</name>
<keyword evidence="1" id="KW-1133">Transmembrane helix</keyword>